<dbReference type="AlphaFoldDB" id="A0A1H3YZB3"/>
<name>A0A1H3YZB3_9BACI</name>
<keyword evidence="2" id="KW-1185">Reference proteome</keyword>
<dbReference type="Proteomes" id="UP000198584">
    <property type="component" value="Unassembled WGS sequence"/>
</dbReference>
<dbReference type="NCBIfam" id="NF040878">
    <property type="entry name" value="SE1561_fam"/>
    <property type="match status" value="1"/>
</dbReference>
<dbReference type="RefSeq" id="WP_176791321.1">
    <property type="nucleotide sequence ID" value="NZ_FNQR01000003.1"/>
</dbReference>
<dbReference type="EMBL" id="FNQR01000003">
    <property type="protein sequence ID" value="SEA16933.1"/>
    <property type="molecule type" value="Genomic_DNA"/>
</dbReference>
<evidence type="ECO:0000313" key="2">
    <source>
        <dbReference type="Proteomes" id="UP000198584"/>
    </source>
</evidence>
<accession>A0A1H3YZB3</accession>
<protein>
    <submittedName>
        <fullName evidence="1">Uncharacterized protein</fullName>
    </submittedName>
</protein>
<reference evidence="1 2" key="1">
    <citation type="submission" date="2016-10" db="EMBL/GenBank/DDBJ databases">
        <authorList>
            <person name="de Groot N.N."/>
        </authorList>
    </citation>
    <scope>NUCLEOTIDE SEQUENCE [LARGE SCALE GENOMIC DNA]</scope>
    <source>
        <strain evidence="1 2">CCM7597</strain>
    </source>
</reference>
<sequence length="48" mass="5749">MAQEEKLQDLKLRLAAFMSRLEEMEPEETSVQDIDQLIHMLEELEKKM</sequence>
<dbReference type="InterPro" id="IPR047670">
    <property type="entry name" value="YfjT-like"/>
</dbReference>
<proteinExistence type="predicted"/>
<gene>
    <name evidence="1" type="ORF">SAMN05421743_10375</name>
</gene>
<dbReference type="STRING" id="571932.SAMN05421743_10375"/>
<organism evidence="1 2">
    <name type="scientific">Thalassobacillus cyri</name>
    <dbReference type="NCBI Taxonomy" id="571932"/>
    <lineage>
        <taxon>Bacteria</taxon>
        <taxon>Bacillati</taxon>
        <taxon>Bacillota</taxon>
        <taxon>Bacilli</taxon>
        <taxon>Bacillales</taxon>
        <taxon>Bacillaceae</taxon>
        <taxon>Thalassobacillus</taxon>
    </lineage>
</organism>
<evidence type="ECO:0000313" key="1">
    <source>
        <dbReference type="EMBL" id="SEA16933.1"/>
    </source>
</evidence>